<evidence type="ECO:0000256" key="1">
    <source>
        <dbReference type="SAM" id="MobiDB-lite"/>
    </source>
</evidence>
<feature type="domain" description="Novel toxin 15" evidence="2">
    <location>
        <begin position="304"/>
        <end position="449"/>
    </location>
</feature>
<feature type="compositionally biased region" description="Basic and acidic residues" evidence="1">
    <location>
        <begin position="244"/>
        <end position="266"/>
    </location>
</feature>
<reference evidence="4 5" key="1">
    <citation type="journal article" date="2022" name="Syst. Appl. Microbiol.">
        <title>Pseudomonas alliivorans sp. nov., a plant-pathogenic bacterium isolated from onion foliage in Georgia, USA.</title>
        <authorList>
            <person name="Zhao M."/>
            <person name="Tyson C."/>
            <person name="Chen H.C."/>
            <person name="Paudel S."/>
            <person name="Gitaitis R."/>
            <person name="Kvitko B."/>
            <person name="Dutta B."/>
        </authorList>
    </citation>
    <scope>NUCLEOTIDE SEQUENCE [LARGE SCALE GENOMIC DNA]</scope>
    <source>
        <strain evidence="4 5">20GA0068</strain>
    </source>
</reference>
<evidence type="ECO:0000259" key="2">
    <source>
        <dbReference type="Pfam" id="PF15604"/>
    </source>
</evidence>
<feature type="domain" description="NAD(+)--protein-arginine ADP-ribosyltransferase Tre1-like N-terminal" evidence="3">
    <location>
        <begin position="50"/>
        <end position="242"/>
    </location>
</feature>
<dbReference type="Proteomes" id="UP000673197">
    <property type="component" value="Unassembled WGS sequence"/>
</dbReference>
<dbReference type="RefSeq" id="WP_210042548.1">
    <property type="nucleotide sequence ID" value="NZ_JAFFZW010000005.1"/>
</dbReference>
<name>A0ABS4C8M7_9PSED</name>
<sequence length="453" mass="49456">MPIWNIVPTWFEIENRITHSVGYQGGGTYRIHNNKPVPTLALHLRRINHLRSAFTRAEWTAANRLRRRFSDIDISSIVNDLIDVATQVAMIVAGSTLTGGAIGAGVGTLFGGAGAVPFGAAGAMMGLQVSTWILSALGLMSIAEFLVDNLPRIGEYYLSGISIVWNGTRGDHGLNPFGGDDFQAVDRAADQIARGHEEMVLLLLGAIVAYLTRGRGNASVLASEMQASSKGARLGQWMLKHEDALKRRTDLPQSEPRRSAVGRDEQPAPPPPHQADQPPSRKLSGMPEHKVPCFNVSPKHLDRIPEFDRQLAGQQKGLNDLTVDEYLKGREAFTSKDVVRDPKVAKAAREQFTNNMVVDLFRELRSKNISVGQAKNLANQLASEKMNTLAALHNPDLSAGGKDRINDFGDRRINSSIGPQWSARISGLDVAAKSIPKTDRGAMKINAKLERCR</sequence>
<dbReference type="Pfam" id="PF15604">
    <property type="entry name" value="Ntox15"/>
    <property type="match status" value="1"/>
</dbReference>
<proteinExistence type="predicted"/>
<feature type="region of interest" description="Disordered" evidence="1">
    <location>
        <begin position="244"/>
        <end position="290"/>
    </location>
</feature>
<protein>
    <recommendedName>
        <fullName evidence="6">Novel toxin 15 domain-containing protein</fullName>
    </recommendedName>
</protein>
<gene>
    <name evidence="4" type="ORF">JTJ32_15260</name>
</gene>
<dbReference type="InterPro" id="IPR028949">
    <property type="entry name" value="Ntox15"/>
</dbReference>
<dbReference type="InterPro" id="IPR049195">
    <property type="entry name" value="Tre1-like_N"/>
</dbReference>
<keyword evidence="5" id="KW-1185">Reference proteome</keyword>
<comment type="caution">
    <text evidence="4">The sequence shown here is derived from an EMBL/GenBank/DDBJ whole genome shotgun (WGS) entry which is preliminary data.</text>
</comment>
<accession>A0ABS4C8M7</accession>
<evidence type="ECO:0000259" key="3">
    <source>
        <dbReference type="Pfam" id="PF21724"/>
    </source>
</evidence>
<evidence type="ECO:0008006" key="6">
    <source>
        <dbReference type="Google" id="ProtNLM"/>
    </source>
</evidence>
<evidence type="ECO:0000313" key="4">
    <source>
        <dbReference type="EMBL" id="MBP0946682.1"/>
    </source>
</evidence>
<dbReference type="EMBL" id="JAFFZW010000005">
    <property type="protein sequence ID" value="MBP0946682.1"/>
    <property type="molecule type" value="Genomic_DNA"/>
</dbReference>
<organism evidence="4 5">
    <name type="scientific">Pseudomonas alliivorans</name>
    <dbReference type="NCBI Taxonomy" id="2810613"/>
    <lineage>
        <taxon>Bacteria</taxon>
        <taxon>Pseudomonadati</taxon>
        <taxon>Pseudomonadota</taxon>
        <taxon>Gammaproteobacteria</taxon>
        <taxon>Pseudomonadales</taxon>
        <taxon>Pseudomonadaceae</taxon>
        <taxon>Pseudomonas</taxon>
    </lineage>
</organism>
<evidence type="ECO:0000313" key="5">
    <source>
        <dbReference type="Proteomes" id="UP000673197"/>
    </source>
</evidence>
<dbReference type="Pfam" id="PF21724">
    <property type="entry name" value="DUF6861"/>
    <property type="match status" value="1"/>
</dbReference>